<organism evidence="2 3">
    <name type="scientific">Bemisia tabaci</name>
    <name type="common">Sweetpotato whitefly</name>
    <name type="synonym">Aleurodes tabaci</name>
    <dbReference type="NCBI Taxonomy" id="7038"/>
    <lineage>
        <taxon>Eukaryota</taxon>
        <taxon>Metazoa</taxon>
        <taxon>Ecdysozoa</taxon>
        <taxon>Arthropoda</taxon>
        <taxon>Hexapoda</taxon>
        <taxon>Insecta</taxon>
        <taxon>Pterygota</taxon>
        <taxon>Neoptera</taxon>
        <taxon>Paraneoptera</taxon>
        <taxon>Hemiptera</taxon>
        <taxon>Sternorrhyncha</taxon>
        <taxon>Aleyrodoidea</taxon>
        <taxon>Aleyrodidae</taxon>
        <taxon>Aleyrodinae</taxon>
        <taxon>Bemisia</taxon>
    </lineage>
</organism>
<dbReference type="SUPFAM" id="SSF56112">
    <property type="entry name" value="Protein kinase-like (PK-like)"/>
    <property type="match status" value="1"/>
</dbReference>
<dbReference type="SMART" id="SM00587">
    <property type="entry name" value="CHK"/>
    <property type="match status" value="1"/>
</dbReference>
<evidence type="ECO:0000259" key="1">
    <source>
        <dbReference type="SMART" id="SM00587"/>
    </source>
</evidence>
<sequence>MLSRLRTEIFPEAVEAEAFGPDVTKFVSFEPNSNRGSDQFASDVMFGHVTVEKKSGERLTENVVIKIQPSAEIAHLVFDCDAQFSNEILFYTKIIPAFRKYDSDDILSTNFSKFIYGKATCGKNPKDDIIILEDMTAKGYKLTEERLAIDEKHINLALDRIGKYHALSFKLQAEEPEKFQELISQIKPTKRDNDGSFVPKNFLTMTTMRGVKPLRDDPRYKDKLEDLCKHFENATEYADKYQEPSESLNVITHGDFCRNNMMFKYKNNGEPDGVVFFDLATIKYCSPVVDLSFFLSLNTSPETRRLHWNEFLQRYYGALSQQLVGHSARPSFETVELEMRKRGVYGYYLCSFFLPSMTQTKTIEDWDKEAKDEEFSEDRLLQEGGPQATESLADLVRHMLDTNYIFEV</sequence>
<dbReference type="Proteomes" id="UP001152759">
    <property type="component" value="Chromosome 1"/>
</dbReference>
<evidence type="ECO:0000313" key="2">
    <source>
        <dbReference type="EMBL" id="CAH0382446.1"/>
    </source>
</evidence>
<dbReference type="InterPro" id="IPR011009">
    <property type="entry name" value="Kinase-like_dom_sf"/>
</dbReference>
<dbReference type="Gene3D" id="3.90.1200.10">
    <property type="match status" value="1"/>
</dbReference>
<keyword evidence="3" id="KW-1185">Reference proteome</keyword>
<dbReference type="PANTHER" id="PTHR11012">
    <property type="entry name" value="PROTEIN KINASE-LIKE DOMAIN-CONTAINING"/>
    <property type="match status" value="1"/>
</dbReference>
<dbReference type="Pfam" id="PF02958">
    <property type="entry name" value="EcKL"/>
    <property type="match status" value="1"/>
</dbReference>
<proteinExistence type="predicted"/>
<dbReference type="EMBL" id="OU963862">
    <property type="protein sequence ID" value="CAH0382446.1"/>
    <property type="molecule type" value="Genomic_DNA"/>
</dbReference>
<dbReference type="PANTHER" id="PTHR11012:SF8">
    <property type="entry name" value="JUVENILE HORMONE-INDUCIBLE PROTEIN 26"/>
    <property type="match status" value="1"/>
</dbReference>
<reference evidence="2" key="1">
    <citation type="submission" date="2021-12" db="EMBL/GenBank/DDBJ databases">
        <authorList>
            <person name="King R."/>
        </authorList>
    </citation>
    <scope>NUCLEOTIDE SEQUENCE</scope>
</reference>
<protein>
    <recommendedName>
        <fullName evidence="1">CHK kinase-like domain-containing protein</fullName>
    </recommendedName>
</protein>
<accession>A0A9P0A207</accession>
<dbReference type="InterPro" id="IPR004119">
    <property type="entry name" value="EcKL"/>
</dbReference>
<dbReference type="InterPro" id="IPR015897">
    <property type="entry name" value="CHK_kinase-like"/>
</dbReference>
<evidence type="ECO:0000313" key="3">
    <source>
        <dbReference type="Proteomes" id="UP001152759"/>
    </source>
</evidence>
<dbReference type="AlphaFoldDB" id="A0A9P0A207"/>
<name>A0A9P0A207_BEMTA</name>
<feature type="domain" description="CHK kinase-like" evidence="1">
    <location>
        <begin position="130"/>
        <end position="325"/>
    </location>
</feature>
<gene>
    <name evidence="2" type="ORF">BEMITA_LOCUS1986</name>
</gene>